<feature type="compositionally biased region" description="Acidic residues" evidence="25">
    <location>
        <begin position="549"/>
        <end position="567"/>
    </location>
</feature>
<dbReference type="Gene3D" id="1.10.510.10">
    <property type="entry name" value="Transferase(Phosphotransferase) domain 1"/>
    <property type="match status" value="1"/>
</dbReference>
<evidence type="ECO:0000256" key="3">
    <source>
        <dbReference type="ARBA" id="ARBA00012513"/>
    </source>
</evidence>
<evidence type="ECO:0000313" key="35">
    <source>
        <dbReference type="RefSeq" id="XP_025058170.1"/>
    </source>
</evidence>
<dbReference type="FunFam" id="3.30.200.20:FF:000123">
    <property type="entry name" value="serine/threonine-protein kinase PRP4 homolog"/>
    <property type="match status" value="1"/>
</dbReference>
<dbReference type="SMART" id="SM00220">
    <property type="entry name" value="S_TKc"/>
    <property type="match status" value="1"/>
</dbReference>
<evidence type="ECO:0000313" key="33">
    <source>
        <dbReference type="RefSeq" id="XP_025058168.1"/>
    </source>
</evidence>
<dbReference type="EC" id="2.7.11.1" evidence="3"/>
<dbReference type="RefSeq" id="XP_025058163.1">
    <property type="nucleotide sequence ID" value="XM_025202378.1"/>
</dbReference>
<feature type="compositionally biased region" description="Basic and acidic residues" evidence="25">
    <location>
        <begin position="116"/>
        <end position="133"/>
    </location>
</feature>
<dbReference type="GO" id="GO:0045292">
    <property type="term" value="P:mRNA cis splicing, via spliceosome"/>
    <property type="evidence" value="ECO:0007669"/>
    <property type="project" value="InterPro"/>
</dbReference>
<evidence type="ECO:0000256" key="9">
    <source>
        <dbReference type="ARBA" id="ARBA00022679"/>
    </source>
</evidence>
<feature type="compositionally biased region" description="Basic and acidic residues" evidence="25">
    <location>
        <begin position="427"/>
        <end position="440"/>
    </location>
</feature>
<evidence type="ECO:0000256" key="2">
    <source>
        <dbReference type="ARBA" id="ARBA00004629"/>
    </source>
</evidence>
<feature type="compositionally biased region" description="Polar residues" evidence="25">
    <location>
        <begin position="411"/>
        <end position="420"/>
    </location>
</feature>
<comment type="catalytic activity">
    <reaction evidence="24">
        <text>L-seryl-[protein] + ATP = O-phospho-L-seryl-[protein] + ADP + H(+)</text>
        <dbReference type="Rhea" id="RHEA:17989"/>
        <dbReference type="Rhea" id="RHEA-COMP:9863"/>
        <dbReference type="Rhea" id="RHEA-COMP:11604"/>
        <dbReference type="ChEBI" id="CHEBI:15378"/>
        <dbReference type="ChEBI" id="CHEBI:29999"/>
        <dbReference type="ChEBI" id="CHEBI:30616"/>
        <dbReference type="ChEBI" id="CHEBI:83421"/>
        <dbReference type="ChEBI" id="CHEBI:456216"/>
        <dbReference type="EC" id="2.7.11.1"/>
    </reaction>
    <physiologicalReaction direction="left-to-right" evidence="24">
        <dbReference type="Rhea" id="RHEA:17990"/>
    </physiologicalReaction>
</comment>
<evidence type="ECO:0000313" key="30">
    <source>
        <dbReference type="RefSeq" id="XP_025058165.1"/>
    </source>
</evidence>
<proteinExistence type="inferred from homology"/>
<dbReference type="PANTHER" id="PTHR24058">
    <property type="entry name" value="DUAL SPECIFICITY PROTEIN KINASE"/>
    <property type="match status" value="1"/>
</dbReference>
<keyword evidence="18" id="KW-0539">Nucleus</keyword>
<dbReference type="RefSeq" id="XP_025058170.1">
    <property type="nucleotide sequence ID" value="XM_025202385.1"/>
</dbReference>
<feature type="compositionally biased region" description="Basic residues" evidence="25">
    <location>
        <begin position="225"/>
        <end position="236"/>
    </location>
</feature>
<evidence type="ECO:0000256" key="18">
    <source>
        <dbReference type="ARBA" id="ARBA00023242"/>
    </source>
</evidence>
<dbReference type="InterPro" id="IPR011009">
    <property type="entry name" value="Kinase-like_dom_sf"/>
</dbReference>
<evidence type="ECO:0000256" key="21">
    <source>
        <dbReference type="ARBA" id="ARBA00031858"/>
    </source>
</evidence>
<feature type="compositionally biased region" description="Basic and acidic residues" evidence="25">
    <location>
        <begin position="328"/>
        <end position="337"/>
    </location>
</feature>
<evidence type="ECO:0000256" key="22">
    <source>
        <dbReference type="ARBA" id="ARBA00046964"/>
    </source>
</evidence>
<dbReference type="InterPro" id="IPR000719">
    <property type="entry name" value="Prot_kinase_dom"/>
</dbReference>
<evidence type="ECO:0000256" key="12">
    <source>
        <dbReference type="ARBA" id="ARBA00022777"/>
    </source>
</evidence>
<dbReference type="Gene3D" id="3.30.200.20">
    <property type="entry name" value="Phosphorylase Kinase, domain 1"/>
    <property type="match status" value="1"/>
</dbReference>
<dbReference type="RefSeq" id="XP_025058169.1">
    <property type="nucleotide sequence ID" value="XM_025202384.1"/>
</dbReference>
<dbReference type="CTD" id="8899"/>
<dbReference type="GO" id="GO:0004674">
    <property type="term" value="F:protein serine/threonine kinase activity"/>
    <property type="evidence" value="ECO:0007669"/>
    <property type="project" value="UniProtKB-KW"/>
</dbReference>
<evidence type="ECO:0000256" key="7">
    <source>
        <dbReference type="ARBA" id="ARBA00022553"/>
    </source>
</evidence>
<keyword evidence="10" id="KW-0747">Spliceosome</keyword>
<dbReference type="GeneID" id="102386586"/>
<keyword evidence="27" id="KW-1185">Reference proteome</keyword>
<feature type="compositionally biased region" description="Basic and acidic residues" evidence="25">
    <location>
        <begin position="45"/>
        <end position="58"/>
    </location>
</feature>
<comment type="subunit">
    <text evidence="22">Interacts with CLK1 C-terminus. Associates with the U5 snRNP and NCOR1 deacetylase complexes. Identified in the spliceosome C complex.</text>
</comment>
<protein>
    <recommendedName>
        <fullName evidence="20">Serine/threonine-protein kinase PRP4 homolog</fullName>
        <ecNumber evidence="3">2.7.11.1</ecNumber>
    </recommendedName>
    <alternativeName>
        <fullName evidence="21">PRP4 pre-mRNA-processing factor 4 homolog</fullName>
    </alternativeName>
</protein>
<dbReference type="AlphaFoldDB" id="A0A3Q0GII2"/>
<dbReference type="GO" id="GO:0005681">
    <property type="term" value="C:spliceosomal complex"/>
    <property type="evidence" value="ECO:0007669"/>
    <property type="project" value="UniProtKB-KW"/>
</dbReference>
<evidence type="ECO:0000256" key="10">
    <source>
        <dbReference type="ARBA" id="ARBA00022728"/>
    </source>
</evidence>
<dbReference type="KEGG" id="asn:102386586"/>
<evidence type="ECO:0000313" key="27">
    <source>
        <dbReference type="Proteomes" id="UP000189705"/>
    </source>
</evidence>
<keyword evidence="7" id="KW-0597">Phosphoprotein</keyword>
<comment type="subcellular location">
    <subcellularLocation>
        <location evidence="2">Chromosome</location>
        <location evidence="2">Centromere</location>
        <location evidence="2">Kinetochore</location>
    </subcellularLocation>
    <subcellularLocation>
        <location evidence="1">Nucleus</location>
    </subcellularLocation>
</comment>
<keyword evidence="5" id="KW-1017">Isopeptide bond</keyword>
<dbReference type="CDD" id="cd14135">
    <property type="entry name" value="STKc_PRP4"/>
    <property type="match status" value="1"/>
</dbReference>
<keyword evidence="11" id="KW-0547">Nucleotide-binding</keyword>
<dbReference type="GO" id="GO:0000776">
    <property type="term" value="C:kinetochore"/>
    <property type="evidence" value="ECO:0007669"/>
    <property type="project" value="UniProtKB-KW"/>
</dbReference>
<keyword evidence="6" id="KW-0723">Serine/threonine-protein kinase</keyword>
<name>A0A3Q0GII2_ALLSI</name>
<dbReference type="InterPro" id="IPR044092">
    <property type="entry name" value="STKc_PRP4"/>
</dbReference>
<evidence type="ECO:0000256" key="17">
    <source>
        <dbReference type="ARBA" id="ARBA00023187"/>
    </source>
</evidence>
<evidence type="ECO:0000313" key="34">
    <source>
        <dbReference type="RefSeq" id="XP_025058169.1"/>
    </source>
</evidence>
<evidence type="ECO:0000256" key="11">
    <source>
        <dbReference type="ARBA" id="ARBA00022741"/>
    </source>
</evidence>
<dbReference type="RefSeq" id="XP_025058166.1">
    <property type="nucleotide sequence ID" value="XM_025202381.1"/>
</dbReference>
<feature type="region of interest" description="Disordered" evidence="25">
    <location>
        <begin position="173"/>
        <end position="567"/>
    </location>
</feature>
<keyword evidence="8" id="KW-0507">mRNA processing</keyword>
<evidence type="ECO:0000259" key="26">
    <source>
        <dbReference type="PROSITE" id="PS50011"/>
    </source>
</evidence>
<feature type="compositionally biased region" description="Basic and acidic residues" evidence="25">
    <location>
        <begin position="350"/>
        <end position="359"/>
    </location>
</feature>
<dbReference type="STRING" id="38654.A0A3Q0GII2"/>
<comment type="similarity">
    <text evidence="19">Belongs to the protein kinase superfamily. CMGC Ser/Thr protein kinase family.</text>
</comment>
<dbReference type="InterPro" id="IPR008271">
    <property type="entry name" value="Ser/Thr_kinase_AS"/>
</dbReference>
<feature type="compositionally biased region" description="Polar residues" evidence="25">
    <location>
        <begin position="32"/>
        <end position="44"/>
    </location>
</feature>
<evidence type="ECO:0000256" key="25">
    <source>
        <dbReference type="SAM" id="MobiDB-lite"/>
    </source>
</evidence>
<dbReference type="Proteomes" id="UP000189705">
    <property type="component" value="Unplaced"/>
</dbReference>
<feature type="compositionally biased region" description="Basic residues" evidence="25">
    <location>
        <begin position="469"/>
        <end position="528"/>
    </location>
</feature>
<dbReference type="GO" id="GO:0005524">
    <property type="term" value="F:ATP binding"/>
    <property type="evidence" value="ECO:0007669"/>
    <property type="project" value="UniProtKB-KW"/>
</dbReference>
<keyword evidence="12 28" id="KW-0418">Kinase</keyword>
<evidence type="ECO:0000256" key="20">
    <source>
        <dbReference type="ARBA" id="ARBA00023637"/>
    </source>
</evidence>
<dbReference type="RefSeq" id="XP_025058167.1">
    <property type="nucleotide sequence ID" value="XM_025202382.1"/>
</dbReference>
<feature type="compositionally biased region" description="Basic residues" evidence="25">
    <location>
        <begin position="101"/>
        <end position="115"/>
    </location>
</feature>
<evidence type="ECO:0000313" key="31">
    <source>
        <dbReference type="RefSeq" id="XP_025058166.1"/>
    </source>
</evidence>
<evidence type="ECO:0000313" key="29">
    <source>
        <dbReference type="RefSeq" id="XP_025058164.1"/>
    </source>
</evidence>
<keyword evidence="9" id="KW-0808">Transferase</keyword>
<evidence type="ECO:0000313" key="32">
    <source>
        <dbReference type="RefSeq" id="XP_025058167.1"/>
    </source>
</evidence>
<evidence type="ECO:0000256" key="23">
    <source>
        <dbReference type="ARBA" id="ARBA00048659"/>
    </source>
</evidence>
<dbReference type="Pfam" id="PF00069">
    <property type="entry name" value="Pkinase"/>
    <property type="match status" value="1"/>
</dbReference>
<evidence type="ECO:0000256" key="6">
    <source>
        <dbReference type="ARBA" id="ARBA00022527"/>
    </source>
</evidence>
<evidence type="ECO:0000256" key="4">
    <source>
        <dbReference type="ARBA" id="ARBA00022454"/>
    </source>
</evidence>
<dbReference type="PROSITE" id="PS00108">
    <property type="entry name" value="PROTEIN_KINASE_ST"/>
    <property type="match status" value="1"/>
</dbReference>
<gene>
    <name evidence="28 29 30 31 32 33 34 35" type="primary">PRPF4B</name>
</gene>
<evidence type="ECO:0000256" key="1">
    <source>
        <dbReference type="ARBA" id="ARBA00004123"/>
    </source>
</evidence>
<keyword evidence="4" id="KW-0158">Chromosome</keyword>
<dbReference type="InterPro" id="IPR050494">
    <property type="entry name" value="Ser_Thr_dual-spec_kinase"/>
</dbReference>
<dbReference type="PANTHER" id="PTHR24058:SF103">
    <property type="entry name" value="SERINE_THREONINE-PROTEIN KINASE PRP4 HOMOLOG"/>
    <property type="match status" value="1"/>
</dbReference>
<feature type="region of interest" description="Disordered" evidence="25">
    <location>
        <begin position="589"/>
        <end position="614"/>
    </location>
</feature>
<feature type="compositionally biased region" description="Basic and acidic residues" evidence="25">
    <location>
        <begin position="447"/>
        <end position="463"/>
    </location>
</feature>
<evidence type="ECO:0000256" key="14">
    <source>
        <dbReference type="ARBA" id="ARBA00022840"/>
    </source>
</evidence>
<evidence type="ECO:0000256" key="15">
    <source>
        <dbReference type="ARBA" id="ARBA00022843"/>
    </source>
</evidence>
<dbReference type="RefSeq" id="XP_025058164.1">
    <property type="nucleotide sequence ID" value="XM_025202379.1"/>
</dbReference>
<evidence type="ECO:0000313" key="28">
    <source>
        <dbReference type="RefSeq" id="XP_025058163.1"/>
    </source>
</evidence>
<keyword evidence="16" id="KW-0007">Acetylation</keyword>
<reference evidence="28 29" key="1">
    <citation type="submission" date="2025-04" db="UniProtKB">
        <authorList>
            <consortium name="RefSeq"/>
        </authorList>
    </citation>
    <scope>IDENTIFICATION</scope>
</reference>
<keyword evidence="13" id="KW-0995">Kinetochore</keyword>
<evidence type="ECO:0000256" key="8">
    <source>
        <dbReference type="ARBA" id="ARBA00022664"/>
    </source>
</evidence>
<evidence type="ECO:0000256" key="13">
    <source>
        <dbReference type="ARBA" id="ARBA00022838"/>
    </source>
</evidence>
<evidence type="ECO:0000256" key="16">
    <source>
        <dbReference type="ARBA" id="ARBA00022990"/>
    </source>
</evidence>
<dbReference type="RefSeq" id="XP_025058168.1">
    <property type="nucleotide sequence ID" value="XM_025202383.1"/>
</dbReference>
<dbReference type="FunFam" id="1.10.510.10:FF:000078">
    <property type="entry name" value="Serine/threonine-protein kinase PRP4 homolog"/>
    <property type="match status" value="1"/>
</dbReference>
<feature type="compositionally biased region" description="Basic residues" evidence="25">
    <location>
        <begin position="73"/>
        <end position="93"/>
    </location>
</feature>
<feature type="compositionally biased region" description="Basic residues" evidence="25">
    <location>
        <begin position="338"/>
        <end position="349"/>
    </location>
</feature>
<feature type="domain" description="Protein kinase" evidence="26">
    <location>
        <begin position="718"/>
        <end position="1034"/>
    </location>
</feature>
<feature type="compositionally biased region" description="Basic and acidic residues" evidence="25">
    <location>
        <begin position="281"/>
        <end position="304"/>
    </location>
</feature>
<dbReference type="PROSITE" id="PS50011">
    <property type="entry name" value="PROTEIN_KINASE_DOM"/>
    <property type="match status" value="1"/>
</dbReference>
<accession>A0A3Q0GII2</accession>
<organism evidence="27 30">
    <name type="scientific">Alligator sinensis</name>
    <name type="common">Chinese alligator</name>
    <dbReference type="NCBI Taxonomy" id="38654"/>
    <lineage>
        <taxon>Eukaryota</taxon>
        <taxon>Metazoa</taxon>
        <taxon>Chordata</taxon>
        <taxon>Craniata</taxon>
        <taxon>Vertebrata</taxon>
        <taxon>Euteleostomi</taxon>
        <taxon>Archelosauria</taxon>
        <taxon>Archosauria</taxon>
        <taxon>Crocodylia</taxon>
        <taxon>Alligatoridae</taxon>
        <taxon>Alligatorinae</taxon>
        <taxon>Alligator</taxon>
    </lineage>
</organism>
<feature type="compositionally biased region" description="Low complexity" evidence="25">
    <location>
        <begin position="593"/>
        <end position="612"/>
    </location>
</feature>
<feature type="region of interest" description="Disordered" evidence="25">
    <location>
        <begin position="32"/>
        <end position="133"/>
    </location>
</feature>
<feature type="compositionally biased region" description="Basic residues" evidence="25">
    <location>
        <begin position="248"/>
        <end position="264"/>
    </location>
</feature>
<keyword evidence="14" id="KW-0067">ATP-binding</keyword>
<evidence type="ECO:0000256" key="19">
    <source>
        <dbReference type="ARBA" id="ARBA00023596"/>
    </source>
</evidence>
<feature type="compositionally biased region" description="Polar residues" evidence="25">
    <location>
        <begin position="190"/>
        <end position="201"/>
    </location>
</feature>
<dbReference type="RefSeq" id="XP_025058165.1">
    <property type="nucleotide sequence ID" value="XM_025202380.1"/>
</dbReference>
<comment type="catalytic activity">
    <reaction evidence="23">
        <text>L-threonyl-[protein] + ATP = O-phospho-L-threonyl-[protein] + ADP + H(+)</text>
        <dbReference type="Rhea" id="RHEA:46608"/>
        <dbReference type="Rhea" id="RHEA-COMP:11060"/>
        <dbReference type="Rhea" id="RHEA-COMP:11605"/>
        <dbReference type="ChEBI" id="CHEBI:15378"/>
        <dbReference type="ChEBI" id="CHEBI:30013"/>
        <dbReference type="ChEBI" id="CHEBI:30616"/>
        <dbReference type="ChEBI" id="CHEBI:61977"/>
        <dbReference type="ChEBI" id="CHEBI:456216"/>
        <dbReference type="EC" id="2.7.11.1"/>
    </reaction>
    <physiologicalReaction direction="left-to-right" evidence="23">
        <dbReference type="Rhea" id="RHEA:46609"/>
    </physiologicalReaction>
</comment>
<sequence length="1038" mass="120469">MAAAVEAELRAPETTPATVLIPSISLWDQESTALRVQPAQLSTDQRIEDADTSERSANEENGEISEGEQPQNKHSRHKKKKHKHRSKHKKHKHSSEEDKDKKHKHRHKHKKHKRKEVVDASDKEDGPAKRTKIDFLAPLEDLEKQRALLKAELENELMEGKVQSGMGLILQGYESGSEEEGEINEKVRNGNRSTTKSSNTKGKLELVDNKTNSKKGSKNTETKERTRHRSEKKKSKVGVDGVKEKTTRSKSKERRKSKSPHKRSKSQDQTRKSKSPTLRRRSQEKNRKSKSPPEDRNKADEKNKSRDRRKSPVVNESKNRDRGKKSKSPTELRDKSKDRRSRSKDRKSRRSEAEKEKKPIKSPSKDASSGKENRSPRRPGRSPKGRSLSPKREKSRRSRSPLLNDRRSKQSKSPSRTQSPGRRAKSRSAERKRRESERRRLSSPRTRPRDDILSRRERSKETSLPRWSPSRRRSRSPIRRRSRSPLRRSRSPRRRSRSPRRRDRGRRSRSRLRRRSRSRGGRRRRSRSKVKEDKFKGSLSEGMKAEQESSSDENLEDFDVEEEDEEALIEQRRLQRQAIVQKYKYLTEDSNMSVPSEPSSPQSSTRSRSNSPDDILERVAADVKEYERENVDTFEASVKAKHNLMTVEQNNGSAQKKLLAPDMFTESDDMFAAYFDSARLRAAGFGKDFKENPNLRDNWTDAEGYYRVNIGEVLDKRYNVYGYTGQGVFSNVVRARDMARANQEVAVKIIRNNELMQKTGLKELEFLKKLNDADPDDKFHCLRLFRHFYHKQHLCLVFEPLSMNLREVLKKYGKDVGLHIKAVRSYSQQLFLALKLLKRCNILHADIKPDNILVNESKTILKLCDFGSASHVADNDITPYLVSRFYRAPEIIIGKIYDYGIDMWSVGCTLYELYTGKILFPGKTNNHMLKLAMDLKGKMPNKMIRKGVFKDQHFDQNLNFMYIEVDKVTEREKVTVMSTINPTKDLLADLIGCQRLPEDQRKKVHQLKDLLDQILMLDPAKRISINQALQHAFIQEKI</sequence>
<evidence type="ECO:0000256" key="24">
    <source>
        <dbReference type="ARBA" id="ARBA00048977"/>
    </source>
</evidence>
<dbReference type="SUPFAM" id="SSF56112">
    <property type="entry name" value="Protein kinase-like (PK-like)"/>
    <property type="match status" value="1"/>
</dbReference>
<keyword evidence="15" id="KW-0832">Ubl conjugation</keyword>
<evidence type="ECO:0000256" key="5">
    <source>
        <dbReference type="ARBA" id="ARBA00022499"/>
    </source>
</evidence>
<keyword evidence="17" id="KW-0508">mRNA splicing</keyword>